<evidence type="ECO:0000313" key="1">
    <source>
        <dbReference type="EMBL" id="KKM20594.1"/>
    </source>
</evidence>
<comment type="caution">
    <text evidence="1">The sequence shown here is derived from an EMBL/GenBank/DDBJ whole genome shotgun (WGS) entry which is preliminary data.</text>
</comment>
<gene>
    <name evidence="1" type="ORF">LCGC14_1643910</name>
</gene>
<protein>
    <submittedName>
        <fullName evidence="1">Uncharacterized protein</fullName>
    </submittedName>
</protein>
<organism evidence="1">
    <name type="scientific">marine sediment metagenome</name>
    <dbReference type="NCBI Taxonomy" id="412755"/>
    <lineage>
        <taxon>unclassified sequences</taxon>
        <taxon>metagenomes</taxon>
        <taxon>ecological metagenomes</taxon>
    </lineage>
</organism>
<proteinExistence type="predicted"/>
<reference evidence="1" key="1">
    <citation type="journal article" date="2015" name="Nature">
        <title>Complex archaea that bridge the gap between prokaryotes and eukaryotes.</title>
        <authorList>
            <person name="Spang A."/>
            <person name="Saw J.H."/>
            <person name="Jorgensen S.L."/>
            <person name="Zaremba-Niedzwiedzka K."/>
            <person name="Martijn J."/>
            <person name="Lind A.E."/>
            <person name="van Eijk R."/>
            <person name="Schleper C."/>
            <person name="Guy L."/>
            <person name="Ettema T.J."/>
        </authorList>
    </citation>
    <scope>NUCLEOTIDE SEQUENCE</scope>
</reference>
<sequence>MDRNDIVIQRPFNESVQLELMAARLDAMLGELGLRPMGGGAAGAWVFTNGGRTSLIDGLFDIDTDTWKMALFLSTSNIGAASTTYAGLTNEHANANGYLTGGNATVLSLSGTTTVTVDGTDEVWTASGGDIVARFAVIYEVAGNVLCYCLLDDTPADVTATDGNTLTVAAHASGVFTLA</sequence>
<accession>A0A0F9ILD8</accession>
<dbReference type="AlphaFoldDB" id="A0A0F9ILD8"/>
<dbReference type="EMBL" id="LAZR01013734">
    <property type="protein sequence ID" value="KKM20594.1"/>
    <property type="molecule type" value="Genomic_DNA"/>
</dbReference>
<name>A0A0F9ILD8_9ZZZZ</name>